<dbReference type="STRING" id="649639.Bcell_1662"/>
<organism evidence="1 2">
    <name type="scientific">Evansella cellulosilytica (strain ATCC 21833 / DSM 2522 / FERM P-1141 / JCM 9156 / N-4)</name>
    <name type="common">Bacillus cellulosilyticus</name>
    <dbReference type="NCBI Taxonomy" id="649639"/>
    <lineage>
        <taxon>Bacteria</taxon>
        <taxon>Bacillati</taxon>
        <taxon>Bacillota</taxon>
        <taxon>Bacilli</taxon>
        <taxon>Bacillales</taxon>
        <taxon>Bacillaceae</taxon>
        <taxon>Evansella</taxon>
    </lineage>
</organism>
<dbReference type="AlphaFoldDB" id="E6TWX5"/>
<dbReference type="SUPFAM" id="SSF160515">
    <property type="entry name" value="YueI-like"/>
    <property type="match status" value="1"/>
</dbReference>
<dbReference type="RefSeq" id="WP_013488262.1">
    <property type="nucleotide sequence ID" value="NC_014829.1"/>
</dbReference>
<keyword evidence="2" id="KW-1185">Reference proteome</keyword>
<dbReference type="Proteomes" id="UP000001401">
    <property type="component" value="Chromosome"/>
</dbReference>
<proteinExistence type="predicted"/>
<dbReference type="EMBL" id="CP002394">
    <property type="protein sequence ID" value="ADU29925.1"/>
    <property type="molecule type" value="Genomic_DNA"/>
</dbReference>
<protein>
    <recommendedName>
        <fullName evidence="3">DUF1694 domain-containing protein</fullName>
    </recommendedName>
</protein>
<dbReference type="KEGG" id="bco:Bcell_1662"/>
<dbReference type="PIRSF" id="PIRSF034303">
    <property type="entry name" value="DUF1694"/>
    <property type="match status" value="1"/>
</dbReference>
<dbReference type="InterPro" id="IPR012543">
    <property type="entry name" value="DUF1694"/>
</dbReference>
<dbReference type="Gene3D" id="3.30.1330.30">
    <property type="match status" value="1"/>
</dbReference>
<evidence type="ECO:0000313" key="1">
    <source>
        <dbReference type="EMBL" id="ADU29925.1"/>
    </source>
</evidence>
<reference evidence="1" key="1">
    <citation type="submission" date="2010-12" db="EMBL/GenBank/DDBJ databases">
        <title>Complete sequence of Bacillus cellulosilyticus DSM 2522.</title>
        <authorList>
            <consortium name="US DOE Joint Genome Institute"/>
            <person name="Lucas S."/>
            <person name="Copeland A."/>
            <person name="Lapidus A."/>
            <person name="Cheng J.-F."/>
            <person name="Bruce D."/>
            <person name="Goodwin L."/>
            <person name="Pitluck S."/>
            <person name="Chertkov O."/>
            <person name="Detter J.C."/>
            <person name="Han C."/>
            <person name="Tapia R."/>
            <person name="Land M."/>
            <person name="Hauser L."/>
            <person name="Jeffries C."/>
            <person name="Kyrpides N."/>
            <person name="Ivanova N."/>
            <person name="Mikhailova N."/>
            <person name="Brumm P."/>
            <person name="Mead D."/>
            <person name="Woyke T."/>
        </authorList>
    </citation>
    <scope>NUCLEOTIDE SEQUENCE [LARGE SCALE GENOMIC DNA]</scope>
    <source>
        <strain evidence="1">DSM 2522</strain>
    </source>
</reference>
<dbReference type="InterPro" id="IPR029064">
    <property type="entry name" value="Ribosomal_eL30-like_sf"/>
</dbReference>
<evidence type="ECO:0008006" key="3">
    <source>
        <dbReference type="Google" id="ProtNLM"/>
    </source>
</evidence>
<sequence length="131" mass="15088">MSQKKLEEILQHGIYGTPELLPEERKLFLSTISERIYLALTNTQVRKRGLYKEAEEIMKKEKNVQLYINGYLNYPSYSNYVQTANKHGVAFTIINDGHDTPIGIVLAANHAIDSDKDFFIKDAEFFTDMPE</sequence>
<accession>E6TWX5</accession>
<dbReference type="Pfam" id="PF07997">
    <property type="entry name" value="DUF1694"/>
    <property type="match status" value="1"/>
</dbReference>
<name>E6TWX5_EVAC2</name>
<dbReference type="OrthoDB" id="95278at2"/>
<dbReference type="HOGENOM" id="CLU_111531_1_1_9"/>
<dbReference type="eggNOG" id="COG5506">
    <property type="taxonomic scope" value="Bacteria"/>
</dbReference>
<gene>
    <name evidence="1" type="ordered locus">Bcell_1662</name>
</gene>
<evidence type="ECO:0000313" key="2">
    <source>
        <dbReference type="Proteomes" id="UP000001401"/>
    </source>
</evidence>